<name>C6C4K3_MUSP7</name>
<feature type="transmembrane region" description="Helical" evidence="6">
    <location>
        <begin position="108"/>
        <end position="125"/>
    </location>
</feature>
<dbReference type="KEGG" id="dda:Dd703_1781"/>
<evidence type="ECO:0000256" key="1">
    <source>
        <dbReference type="ARBA" id="ARBA00004141"/>
    </source>
</evidence>
<feature type="transmembrane region" description="Helical" evidence="6">
    <location>
        <begin position="207"/>
        <end position="228"/>
    </location>
</feature>
<keyword evidence="5 6" id="KW-0472">Membrane</keyword>
<comment type="similarity">
    <text evidence="2 6">Belongs to the 4-toluene sulfonate uptake permease (TSUP) (TC 2.A.102) family.</text>
</comment>
<feature type="transmembrane region" description="Helical" evidence="6">
    <location>
        <begin position="9"/>
        <end position="42"/>
    </location>
</feature>
<sequence>MNMLFLSDALLCVSLGIGLGICGGMLGIGGGLIAIPVLGMLFGMNQHIAQGTALIMITPNVLIGFLRYRQRNRIDTRMTLILCGFATVSSYLAAHVASLIPVDNLQKAFAVFLLVLAVYYIGQWFKSRHHHRAATALLSPRYLPVLGVASGFMSGIFTVGGGLVVVPALVTLFGFTQTQAQGIALALVVPGALAALASYAQAGNVDWATGLPLALGGILSVSWGVALAHRLPVSFLRLAFCLVLLGVALTMLWK</sequence>
<feature type="transmembrane region" description="Helical" evidence="6">
    <location>
        <begin position="234"/>
        <end position="253"/>
    </location>
</feature>
<evidence type="ECO:0000256" key="6">
    <source>
        <dbReference type="RuleBase" id="RU363041"/>
    </source>
</evidence>
<dbReference type="PANTHER" id="PTHR43701">
    <property type="entry name" value="MEMBRANE TRANSPORTER PROTEIN MJ0441-RELATED"/>
    <property type="match status" value="1"/>
</dbReference>
<evidence type="ECO:0000256" key="3">
    <source>
        <dbReference type="ARBA" id="ARBA00022692"/>
    </source>
</evidence>
<reference evidence="7" key="1">
    <citation type="submission" date="2009-06" db="EMBL/GenBank/DDBJ databases">
        <title>Complete sequence of Dickeya dadantii Ech703.</title>
        <authorList>
            <consortium name="US DOE Joint Genome Institute"/>
            <person name="Lucas S."/>
            <person name="Copeland A."/>
            <person name="Lapidus A."/>
            <person name="Glavina del Rio T."/>
            <person name="Dalin E."/>
            <person name="Tice H."/>
            <person name="Bruce D."/>
            <person name="Goodwin L."/>
            <person name="Pitluck S."/>
            <person name="Chertkov O."/>
            <person name="Brettin T."/>
            <person name="Detter J.C."/>
            <person name="Han C."/>
            <person name="Larimer F."/>
            <person name="Land M."/>
            <person name="Hauser L."/>
            <person name="Kyrpides N."/>
            <person name="Mikhailova N."/>
            <person name="Balakrishnan V."/>
            <person name="Glasner J."/>
            <person name="Perna N.T."/>
        </authorList>
    </citation>
    <scope>NUCLEOTIDE SEQUENCE [LARGE SCALE GENOMIC DNA]</scope>
    <source>
        <strain evidence="7">Ech703</strain>
    </source>
</reference>
<dbReference type="InterPro" id="IPR002781">
    <property type="entry name" value="TM_pro_TauE-like"/>
</dbReference>
<dbReference type="EMBL" id="CP001654">
    <property type="protein sequence ID" value="ACS85577.1"/>
    <property type="molecule type" value="Genomic_DNA"/>
</dbReference>
<gene>
    <name evidence="7" type="ordered locus">Dd703_1781</name>
</gene>
<keyword evidence="8" id="KW-1185">Reference proteome</keyword>
<evidence type="ECO:0000313" key="7">
    <source>
        <dbReference type="EMBL" id="ACS85577.1"/>
    </source>
</evidence>
<evidence type="ECO:0000256" key="4">
    <source>
        <dbReference type="ARBA" id="ARBA00022989"/>
    </source>
</evidence>
<protein>
    <recommendedName>
        <fullName evidence="6">Probable membrane transporter protein</fullName>
    </recommendedName>
</protein>
<organism evidence="7 8">
    <name type="scientific">Musicola paradisiaca (strain Ech703)</name>
    <name type="common">Dickeya paradisiaca</name>
    <name type="synonym">Dickeya dadantii</name>
    <dbReference type="NCBI Taxonomy" id="579405"/>
    <lineage>
        <taxon>Bacteria</taxon>
        <taxon>Pseudomonadati</taxon>
        <taxon>Pseudomonadota</taxon>
        <taxon>Gammaproteobacteria</taxon>
        <taxon>Enterobacterales</taxon>
        <taxon>Pectobacteriaceae</taxon>
        <taxon>Musicola</taxon>
    </lineage>
</organism>
<dbReference type="AlphaFoldDB" id="C6C4K3"/>
<feature type="transmembrane region" description="Helical" evidence="6">
    <location>
        <begin position="145"/>
        <end position="170"/>
    </location>
</feature>
<dbReference type="PANTHER" id="PTHR43701:SF2">
    <property type="entry name" value="MEMBRANE TRANSPORTER PROTEIN YJNA-RELATED"/>
    <property type="match status" value="1"/>
</dbReference>
<dbReference type="Pfam" id="PF01925">
    <property type="entry name" value="TauE"/>
    <property type="match status" value="1"/>
</dbReference>
<proteinExistence type="inferred from homology"/>
<dbReference type="Proteomes" id="UP000002734">
    <property type="component" value="Chromosome"/>
</dbReference>
<feature type="transmembrane region" description="Helical" evidence="6">
    <location>
        <begin position="182"/>
        <end position="200"/>
    </location>
</feature>
<feature type="transmembrane region" description="Helical" evidence="6">
    <location>
        <begin position="48"/>
        <end position="68"/>
    </location>
</feature>
<dbReference type="HOGENOM" id="CLU_045498_5_1_6"/>
<comment type="subcellular location">
    <subcellularLocation>
        <location evidence="6">Cell membrane</location>
        <topology evidence="6">Multi-pass membrane protein</topology>
    </subcellularLocation>
    <subcellularLocation>
        <location evidence="1">Membrane</location>
        <topology evidence="1">Multi-pass membrane protein</topology>
    </subcellularLocation>
</comment>
<keyword evidence="6" id="KW-1003">Cell membrane</keyword>
<feature type="transmembrane region" description="Helical" evidence="6">
    <location>
        <begin position="80"/>
        <end position="102"/>
    </location>
</feature>
<keyword evidence="3 6" id="KW-0812">Transmembrane</keyword>
<evidence type="ECO:0000256" key="5">
    <source>
        <dbReference type="ARBA" id="ARBA00023136"/>
    </source>
</evidence>
<dbReference type="RefSeq" id="WP_012765394.1">
    <property type="nucleotide sequence ID" value="NC_012880.1"/>
</dbReference>
<accession>C6C4K3</accession>
<dbReference type="GO" id="GO:0005886">
    <property type="term" value="C:plasma membrane"/>
    <property type="evidence" value="ECO:0007669"/>
    <property type="project" value="UniProtKB-SubCell"/>
</dbReference>
<keyword evidence="4 6" id="KW-1133">Transmembrane helix</keyword>
<evidence type="ECO:0000256" key="2">
    <source>
        <dbReference type="ARBA" id="ARBA00009142"/>
    </source>
</evidence>
<dbReference type="eggNOG" id="COG0730">
    <property type="taxonomic scope" value="Bacteria"/>
</dbReference>
<dbReference type="InterPro" id="IPR051598">
    <property type="entry name" value="TSUP/Inactive_protease-like"/>
</dbReference>
<evidence type="ECO:0000313" key="8">
    <source>
        <dbReference type="Proteomes" id="UP000002734"/>
    </source>
</evidence>